<evidence type="ECO:0000313" key="4">
    <source>
        <dbReference type="Proteomes" id="UP000322876"/>
    </source>
</evidence>
<evidence type="ECO:0000313" key="3">
    <source>
        <dbReference type="EMBL" id="KAA0259044.1"/>
    </source>
</evidence>
<name>A0A5A8F4I0_9BACT</name>
<sequence length="134" mass="15778">MLANREEFLPEHIDPKKLNHVALKSFFNICEKWGIKSYKDQMTLLGLTSKSTFYEWKKNLQGNLSKDTLERISYILGIYKALQILLPYSANEWIKTKNPIFDDRTPLEIMLKGRVADLYIIKRYLDAERGSLYD</sequence>
<dbReference type="Pfam" id="PF09722">
    <property type="entry name" value="Xre_MbcA_ParS_C"/>
    <property type="match status" value="1"/>
</dbReference>
<comment type="caution">
    <text evidence="3">The sequence shown here is derived from an EMBL/GenBank/DDBJ whole genome shotgun (WGS) entry which is preliminary data.</text>
</comment>
<keyword evidence="4" id="KW-1185">Reference proteome</keyword>
<accession>A0A5A8F4I0</accession>
<reference evidence="3 4" key="1">
    <citation type="submission" date="2019-06" db="EMBL/GenBank/DDBJ databases">
        <title>Genomic insights into carbon and energy metabolism of Deferribacter autotrophicus revealed new metabolic traits in the phylum Deferribacteres.</title>
        <authorList>
            <person name="Slobodkin A.I."/>
            <person name="Slobodkina G.B."/>
            <person name="Allioux M."/>
            <person name="Alain K."/>
            <person name="Jebbar M."/>
            <person name="Shadrin V."/>
            <person name="Kublanov I.V."/>
            <person name="Toshchakov S.V."/>
            <person name="Bonch-Osmolovskaya E.A."/>
        </authorList>
    </citation>
    <scope>NUCLEOTIDE SEQUENCE [LARGE SCALE GENOMIC DNA]</scope>
    <source>
        <strain evidence="3 4">SL50</strain>
    </source>
</reference>
<dbReference type="AlphaFoldDB" id="A0A5A8F4I0"/>
<dbReference type="RefSeq" id="WP_149265801.1">
    <property type="nucleotide sequence ID" value="NZ_VFJB01000003.1"/>
</dbReference>
<evidence type="ECO:0000259" key="2">
    <source>
        <dbReference type="Pfam" id="PF20432"/>
    </source>
</evidence>
<dbReference type="OrthoDB" id="9801183at2"/>
<dbReference type="GO" id="GO:0003677">
    <property type="term" value="F:DNA binding"/>
    <property type="evidence" value="ECO:0007669"/>
    <property type="project" value="InterPro"/>
</dbReference>
<evidence type="ECO:0000259" key="1">
    <source>
        <dbReference type="Pfam" id="PF09722"/>
    </source>
</evidence>
<gene>
    <name evidence="3" type="ORF">FHQ18_03585</name>
</gene>
<protein>
    <submittedName>
        <fullName evidence="3">DUF2384 domain-containing protein</fullName>
    </submittedName>
</protein>
<dbReference type="EMBL" id="VFJB01000003">
    <property type="protein sequence ID" value="KAA0259044.1"/>
    <property type="molecule type" value="Genomic_DNA"/>
</dbReference>
<dbReference type="Pfam" id="PF20432">
    <property type="entry name" value="Xre-like-HTH"/>
    <property type="match status" value="1"/>
</dbReference>
<feature type="domain" description="Antitoxin Xre/MbcA/ParS-like toxin-binding" evidence="1">
    <location>
        <begin position="89"/>
        <end position="130"/>
    </location>
</feature>
<feature type="domain" description="Antitoxin Xre-like helix-turn-helix" evidence="2">
    <location>
        <begin position="20"/>
        <end position="77"/>
    </location>
</feature>
<dbReference type="Proteomes" id="UP000322876">
    <property type="component" value="Unassembled WGS sequence"/>
</dbReference>
<organism evidence="3 4">
    <name type="scientific">Deferribacter autotrophicus</name>
    <dbReference type="NCBI Taxonomy" id="500465"/>
    <lineage>
        <taxon>Bacteria</taxon>
        <taxon>Pseudomonadati</taxon>
        <taxon>Deferribacterota</taxon>
        <taxon>Deferribacteres</taxon>
        <taxon>Deferribacterales</taxon>
        <taxon>Deferribacteraceae</taxon>
        <taxon>Deferribacter</taxon>
    </lineage>
</organism>
<dbReference type="InterPro" id="IPR046847">
    <property type="entry name" value="Xre-like_HTH"/>
</dbReference>
<dbReference type="InterPro" id="IPR024467">
    <property type="entry name" value="Xre/MbcA/ParS-like_toxin-bd"/>
</dbReference>
<proteinExistence type="predicted"/>